<dbReference type="InterPro" id="IPR013201">
    <property type="entry name" value="Prot_inhib_I29"/>
</dbReference>
<dbReference type="FunFam" id="3.90.70.10:FF:000103">
    <property type="entry name" value="Hypothetical LOC496748"/>
    <property type="match status" value="1"/>
</dbReference>
<dbReference type="PROSITE" id="PS00639">
    <property type="entry name" value="THIOL_PROTEASE_HIS"/>
    <property type="match status" value="1"/>
</dbReference>
<evidence type="ECO:0000259" key="9">
    <source>
        <dbReference type="SMART" id="SM00848"/>
    </source>
</evidence>
<dbReference type="InterPro" id="IPR013128">
    <property type="entry name" value="Peptidase_C1A"/>
</dbReference>
<name>C9E8F5_ANISI</name>
<evidence type="ECO:0000256" key="1">
    <source>
        <dbReference type="ARBA" id="ARBA00008455"/>
    </source>
</evidence>
<dbReference type="GO" id="GO:0008234">
    <property type="term" value="F:cysteine-type peptidase activity"/>
    <property type="evidence" value="ECO:0007669"/>
    <property type="project" value="UniProtKB-KW"/>
</dbReference>
<keyword evidence="7" id="KW-1133">Transmembrane helix</keyword>
<feature type="domain" description="Peptidase C1A papain C-terminal" evidence="8">
    <location>
        <begin position="197"/>
        <end position="410"/>
    </location>
</feature>
<dbReference type="InterPro" id="IPR000169">
    <property type="entry name" value="Pept_cys_AS"/>
</dbReference>
<keyword evidence="4" id="KW-0788">Thiol protease</keyword>
<organism evidence="10">
    <name type="scientific">Anisakis simplex</name>
    <name type="common">Herring worm</name>
    <dbReference type="NCBI Taxonomy" id="6269"/>
    <lineage>
        <taxon>Eukaryota</taxon>
        <taxon>Metazoa</taxon>
        <taxon>Ecdysozoa</taxon>
        <taxon>Nematoda</taxon>
        <taxon>Chromadorea</taxon>
        <taxon>Rhabditida</taxon>
        <taxon>Spirurina</taxon>
        <taxon>Ascaridomorpha</taxon>
        <taxon>Ascaridoidea</taxon>
        <taxon>Anisakidae</taxon>
        <taxon>Anisakis</taxon>
        <taxon>Anisakis simplex complex</taxon>
    </lineage>
</organism>
<proteinExistence type="evidence at transcript level"/>
<evidence type="ECO:0000313" key="10">
    <source>
        <dbReference type="EMBL" id="ACV84238.1"/>
    </source>
</evidence>
<evidence type="ECO:0000256" key="7">
    <source>
        <dbReference type="SAM" id="Phobius"/>
    </source>
</evidence>
<reference evidence="10" key="1">
    <citation type="submission" date="2009-08" db="EMBL/GenBank/DDBJ databases">
        <title>Characterization and localization of cysteine proteinase expressed by Anisakis simplex.</title>
        <authorList>
            <person name="Xu S.S."/>
            <person name="Li F."/>
            <person name="Zhang S.L."/>
            <person name="Liu J."/>
            <person name="Luo D.M."/>
        </authorList>
    </citation>
    <scope>NUCLEOTIDE SEQUENCE</scope>
</reference>
<dbReference type="InterPro" id="IPR039417">
    <property type="entry name" value="Peptidase_C1A_papain-like"/>
</dbReference>
<feature type="domain" description="Cathepsin propeptide inhibitor" evidence="9">
    <location>
        <begin position="104"/>
        <end position="160"/>
    </location>
</feature>
<keyword evidence="5" id="KW-0865">Zymogen</keyword>
<evidence type="ECO:0000256" key="3">
    <source>
        <dbReference type="ARBA" id="ARBA00022801"/>
    </source>
</evidence>
<dbReference type="SUPFAM" id="SSF54001">
    <property type="entry name" value="Cysteine proteinases"/>
    <property type="match status" value="1"/>
</dbReference>
<dbReference type="InterPro" id="IPR038765">
    <property type="entry name" value="Papain-like_cys_pep_sf"/>
</dbReference>
<evidence type="ECO:0000256" key="5">
    <source>
        <dbReference type="ARBA" id="ARBA00023145"/>
    </source>
</evidence>
<dbReference type="PANTHER" id="PTHR12411">
    <property type="entry name" value="CYSTEINE PROTEASE FAMILY C1-RELATED"/>
    <property type="match status" value="1"/>
</dbReference>
<keyword evidence="7" id="KW-0472">Membrane</keyword>
<evidence type="ECO:0000259" key="8">
    <source>
        <dbReference type="SMART" id="SM00645"/>
    </source>
</evidence>
<protein>
    <submittedName>
        <fullName evidence="10">Cysteine proteinase L</fullName>
    </submittedName>
</protein>
<dbReference type="InterPro" id="IPR000668">
    <property type="entry name" value="Peptidase_C1A_C"/>
</dbReference>
<keyword evidence="2" id="KW-0645">Protease</keyword>
<dbReference type="Gene3D" id="3.90.70.10">
    <property type="entry name" value="Cysteine proteinases"/>
    <property type="match status" value="1"/>
</dbReference>
<dbReference type="SMART" id="SM00848">
    <property type="entry name" value="Inhibitor_I29"/>
    <property type="match status" value="1"/>
</dbReference>
<dbReference type="EMBL" id="GQ469988">
    <property type="protein sequence ID" value="ACV84238.1"/>
    <property type="molecule type" value="mRNA"/>
</dbReference>
<dbReference type="AlphaFoldDB" id="C9E8F5"/>
<evidence type="ECO:0000256" key="2">
    <source>
        <dbReference type="ARBA" id="ARBA00022670"/>
    </source>
</evidence>
<dbReference type="PROSITE" id="PS00139">
    <property type="entry name" value="THIOL_PROTEASE_CYS"/>
    <property type="match status" value="1"/>
</dbReference>
<dbReference type="GO" id="GO:0006508">
    <property type="term" value="P:proteolysis"/>
    <property type="evidence" value="ECO:0007669"/>
    <property type="project" value="UniProtKB-KW"/>
</dbReference>
<keyword evidence="3" id="KW-0378">Hydrolase</keyword>
<dbReference type="SMART" id="SM00645">
    <property type="entry name" value="Pept_C1"/>
    <property type="match status" value="1"/>
</dbReference>
<feature type="transmembrane region" description="Helical" evidence="7">
    <location>
        <begin position="52"/>
        <end position="74"/>
    </location>
</feature>
<keyword evidence="6" id="KW-1015">Disulfide bond</keyword>
<evidence type="ECO:0000256" key="4">
    <source>
        <dbReference type="ARBA" id="ARBA00022807"/>
    </source>
</evidence>
<sequence>MRLYEHLLGEVKPVNDDNCEKVYDQFDCYVTTVTQPIVIVRDDSDGLSLRKLVIAVLTLLLVGCSALLFVMTIYQAEMHSSNPVEEILLRENYPREDFAYIDQFIDFMNVYGRKYHGYHETRERFQNFVNNMKYIKKIQQGKQNVQFGITRFADWSEEEMKSMTCGEEPNMEMRYDREYYDGSYEDEFTLYDGFGGRPESFDWRSKNVVTDIKDQQRCGSCWAFGAVGVVESMNAIAKNPLVSLSEQQLVDCDMNDNGCDGGYRPYALQYIRHNGIVPEELYPYAGKELDSCKLNTTVQRVYVKTVKYIRRNESAMADFVFYKGPLSVGINVTKDLFHYQSGVFTPSKEDCEQNPQGTHALAVVGYGSQNGEDYWIIKNSWGKRWGMDGFFLYKRGANSCGIADSPCSVEA</sequence>
<comment type="similarity">
    <text evidence="1">Belongs to the peptidase C1 family.</text>
</comment>
<accession>C9E8F5</accession>
<keyword evidence="7" id="KW-0812">Transmembrane</keyword>
<dbReference type="InterPro" id="IPR025660">
    <property type="entry name" value="Pept_his_AS"/>
</dbReference>
<evidence type="ECO:0000256" key="6">
    <source>
        <dbReference type="ARBA" id="ARBA00023157"/>
    </source>
</evidence>
<dbReference type="Pfam" id="PF00112">
    <property type="entry name" value="Peptidase_C1"/>
    <property type="match status" value="1"/>
</dbReference>
<dbReference type="PRINTS" id="PR00705">
    <property type="entry name" value="PAPAIN"/>
</dbReference>
<dbReference type="CDD" id="cd02248">
    <property type="entry name" value="Peptidase_C1A"/>
    <property type="match status" value="1"/>
</dbReference>
<dbReference type="Pfam" id="PF08246">
    <property type="entry name" value="Inhibitor_I29"/>
    <property type="match status" value="1"/>
</dbReference>